<evidence type="ECO:0000256" key="5">
    <source>
        <dbReference type="SAM" id="MobiDB-lite"/>
    </source>
</evidence>
<evidence type="ECO:0000313" key="7">
    <source>
        <dbReference type="EMBL" id="WLQ38608.1"/>
    </source>
</evidence>
<dbReference type="PROSITE" id="PS51296">
    <property type="entry name" value="RIESKE"/>
    <property type="match status" value="1"/>
</dbReference>
<gene>
    <name evidence="7" type="ORF">P8A22_00150</name>
</gene>
<keyword evidence="4" id="KW-0411">Iron-sulfur</keyword>
<sequence length="120" mass="12715">MPVVNFAVTGRENCVVVAGIAYVYATVGGRGFVMSAQCPHRGGPLHLAGVTPDASRLICPWHDRKTSTARLRAEVPAVRSGARVTAVFSESRPRTAPRCAVTTREHRPLSSALARPGPAV</sequence>
<keyword evidence="2" id="KW-0479">Metal-binding</keyword>
<keyword evidence="8" id="KW-1185">Reference proteome</keyword>
<evidence type="ECO:0000256" key="1">
    <source>
        <dbReference type="ARBA" id="ARBA00022714"/>
    </source>
</evidence>
<reference evidence="7 8" key="1">
    <citation type="submission" date="2023-03" db="EMBL/GenBank/DDBJ databases">
        <title>Isolation and description of six Streptomyces strains from soil environments, able to metabolize different microbial glucans.</title>
        <authorList>
            <person name="Widen T."/>
            <person name="Larsbrink J."/>
        </authorList>
    </citation>
    <scope>NUCLEOTIDE SEQUENCE [LARGE SCALE GENOMIC DNA]</scope>
    <source>
        <strain evidence="7 8">Mut2</strain>
    </source>
</reference>
<dbReference type="InterPro" id="IPR017941">
    <property type="entry name" value="Rieske_2Fe-2S"/>
</dbReference>
<keyword evidence="3" id="KW-0408">Iron</keyword>
<dbReference type="EMBL" id="CP120992">
    <property type="protein sequence ID" value="WLQ38608.1"/>
    <property type="molecule type" value="Genomic_DNA"/>
</dbReference>
<evidence type="ECO:0000256" key="2">
    <source>
        <dbReference type="ARBA" id="ARBA00022723"/>
    </source>
</evidence>
<proteinExistence type="predicted"/>
<dbReference type="Gene3D" id="2.102.10.10">
    <property type="entry name" value="Rieske [2Fe-2S] iron-sulphur domain"/>
    <property type="match status" value="1"/>
</dbReference>
<evidence type="ECO:0000259" key="6">
    <source>
        <dbReference type="PROSITE" id="PS51296"/>
    </source>
</evidence>
<evidence type="ECO:0000256" key="4">
    <source>
        <dbReference type="ARBA" id="ARBA00023014"/>
    </source>
</evidence>
<dbReference type="InterPro" id="IPR036922">
    <property type="entry name" value="Rieske_2Fe-2S_sf"/>
</dbReference>
<dbReference type="RefSeq" id="WP_123465764.1">
    <property type="nucleotide sequence ID" value="NZ_CP120992.1"/>
</dbReference>
<keyword evidence="1" id="KW-0001">2Fe-2S</keyword>
<evidence type="ECO:0000256" key="3">
    <source>
        <dbReference type="ARBA" id="ARBA00023004"/>
    </source>
</evidence>
<evidence type="ECO:0000313" key="8">
    <source>
        <dbReference type="Proteomes" id="UP001229952"/>
    </source>
</evidence>
<dbReference type="SUPFAM" id="SSF50022">
    <property type="entry name" value="ISP domain"/>
    <property type="match status" value="1"/>
</dbReference>
<dbReference type="Pfam" id="PF00355">
    <property type="entry name" value="Rieske"/>
    <property type="match status" value="1"/>
</dbReference>
<feature type="region of interest" description="Disordered" evidence="5">
    <location>
        <begin position="95"/>
        <end position="120"/>
    </location>
</feature>
<organism evidence="7 8">
    <name type="scientific">Streptomyces laculatispora</name>
    <dbReference type="NCBI Taxonomy" id="887464"/>
    <lineage>
        <taxon>Bacteria</taxon>
        <taxon>Bacillati</taxon>
        <taxon>Actinomycetota</taxon>
        <taxon>Actinomycetes</taxon>
        <taxon>Kitasatosporales</taxon>
        <taxon>Streptomycetaceae</taxon>
        <taxon>Streptomyces</taxon>
    </lineage>
</organism>
<protein>
    <submittedName>
        <fullName evidence="7">Rieske 2Fe-2S domain-containing protein</fullName>
    </submittedName>
</protein>
<dbReference type="Proteomes" id="UP001229952">
    <property type="component" value="Chromosome"/>
</dbReference>
<accession>A0ABY9HXC7</accession>
<name>A0ABY9HXC7_9ACTN</name>
<feature type="domain" description="Rieske" evidence="6">
    <location>
        <begin position="22"/>
        <end position="62"/>
    </location>
</feature>